<keyword evidence="2" id="KW-1185">Reference proteome</keyword>
<dbReference type="Gene3D" id="3.40.1580.10">
    <property type="entry name" value="SMI1/KNR4-like"/>
    <property type="match status" value="1"/>
</dbReference>
<dbReference type="EMBL" id="LIYD01000005">
    <property type="protein sequence ID" value="KOS08126.1"/>
    <property type="molecule type" value="Genomic_DNA"/>
</dbReference>
<gene>
    <name evidence="1" type="ORF">AM493_20295</name>
</gene>
<evidence type="ECO:0000313" key="2">
    <source>
        <dbReference type="Proteomes" id="UP000037755"/>
    </source>
</evidence>
<dbReference type="RefSeq" id="WP_054409989.1">
    <property type="nucleotide sequence ID" value="NZ_FOYA01000017.1"/>
</dbReference>
<evidence type="ECO:0008006" key="3">
    <source>
        <dbReference type="Google" id="ProtNLM"/>
    </source>
</evidence>
<dbReference type="AlphaFoldDB" id="A0A0M9VJT9"/>
<dbReference type="SUPFAM" id="SSF160631">
    <property type="entry name" value="SMI1/KNR4-like"/>
    <property type="match status" value="1"/>
</dbReference>
<dbReference type="InterPro" id="IPR037883">
    <property type="entry name" value="Knr4/Smi1-like_sf"/>
</dbReference>
<protein>
    <recommendedName>
        <fullName evidence="3">Knr4/Smi1-like domain-containing protein</fullName>
    </recommendedName>
</protein>
<name>A0A0M9VJT9_9FLAO</name>
<organism evidence="1 2">
    <name type="scientific">Flavobacterium akiainvivens</name>
    <dbReference type="NCBI Taxonomy" id="1202724"/>
    <lineage>
        <taxon>Bacteria</taxon>
        <taxon>Pseudomonadati</taxon>
        <taxon>Bacteroidota</taxon>
        <taxon>Flavobacteriia</taxon>
        <taxon>Flavobacteriales</taxon>
        <taxon>Flavobacteriaceae</taxon>
        <taxon>Flavobacterium</taxon>
    </lineage>
</organism>
<comment type="caution">
    <text evidence="1">The sequence shown here is derived from an EMBL/GenBank/DDBJ whole genome shotgun (WGS) entry which is preliminary data.</text>
</comment>
<dbReference type="PATRIC" id="fig|1202724.3.peg.4204"/>
<dbReference type="Proteomes" id="UP000037755">
    <property type="component" value="Unassembled WGS sequence"/>
</dbReference>
<dbReference type="STRING" id="1202724.AM493_20295"/>
<sequence length="151" mass="17694">MEIKHLNKLQENPTDGYSFNSPIPESEITELEVLFNDGKIFPHALRELMYLAGNFCYVLDYGIEDTPKKMQEFVREELKDTNQNINRPFYAIDTYNGNDQFLFIYLDEGNDPPVYQAQYYVENLGIYPITNSLSSYINDLIQRVKQGRNPF</sequence>
<reference evidence="1 2" key="1">
    <citation type="submission" date="2015-08" db="EMBL/GenBank/DDBJ databases">
        <title>Whole genome sequence of Flavobacterium akiainvivens IK-1T, from decaying Wikstroemia oahuensis, an endemic Hawaiian shrub.</title>
        <authorList>
            <person name="Wan X."/>
            <person name="Hou S."/>
            <person name="Saito J."/>
            <person name="Donachie S."/>
        </authorList>
    </citation>
    <scope>NUCLEOTIDE SEQUENCE [LARGE SCALE GENOMIC DNA]</scope>
    <source>
        <strain evidence="1 2">IK-1</strain>
    </source>
</reference>
<evidence type="ECO:0000313" key="1">
    <source>
        <dbReference type="EMBL" id="KOS08126.1"/>
    </source>
</evidence>
<dbReference type="OrthoDB" id="1189226at2"/>
<accession>A0A0M9VJT9</accession>
<proteinExistence type="predicted"/>